<feature type="non-terminal residue" evidence="1">
    <location>
        <position position="1"/>
    </location>
</feature>
<protein>
    <submittedName>
        <fullName evidence="1">Uncharacterized protein</fullName>
    </submittedName>
</protein>
<evidence type="ECO:0000313" key="1">
    <source>
        <dbReference type="EMBL" id="KAH9301657.1"/>
    </source>
</evidence>
<dbReference type="AlphaFoldDB" id="A0AA38CQB1"/>
<comment type="caution">
    <text evidence="1">The sequence shown here is derived from an EMBL/GenBank/DDBJ whole genome shotgun (WGS) entry which is preliminary data.</text>
</comment>
<gene>
    <name evidence="1" type="ORF">KI387_013240</name>
</gene>
<accession>A0AA38CQB1</accession>
<proteinExistence type="predicted"/>
<dbReference type="EMBL" id="JAHRHJ020000009">
    <property type="protein sequence ID" value="KAH9301657.1"/>
    <property type="molecule type" value="Genomic_DNA"/>
</dbReference>
<evidence type="ECO:0000313" key="2">
    <source>
        <dbReference type="Proteomes" id="UP000824469"/>
    </source>
</evidence>
<keyword evidence="2" id="KW-1185">Reference proteome</keyword>
<reference evidence="1 2" key="1">
    <citation type="journal article" date="2021" name="Nat. Plants">
        <title>The Taxus genome provides insights into paclitaxel biosynthesis.</title>
        <authorList>
            <person name="Xiong X."/>
            <person name="Gou J."/>
            <person name="Liao Q."/>
            <person name="Li Y."/>
            <person name="Zhou Q."/>
            <person name="Bi G."/>
            <person name="Li C."/>
            <person name="Du R."/>
            <person name="Wang X."/>
            <person name="Sun T."/>
            <person name="Guo L."/>
            <person name="Liang H."/>
            <person name="Lu P."/>
            <person name="Wu Y."/>
            <person name="Zhang Z."/>
            <person name="Ro D.K."/>
            <person name="Shang Y."/>
            <person name="Huang S."/>
            <person name="Yan J."/>
        </authorList>
    </citation>
    <scope>NUCLEOTIDE SEQUENCE [LARGE SCALE GENOMIC DNA]</scope>
    <source>
        <strain evidence="1">Ta-2019</strain>
    </source>
</reference>
<name>A0AA38CQB1_TAXCH</name>
<dbReference type="Proteomes" id="UP000824469">
    <property type="component" value="Unassembled WGS sequence"/>
</dbReference>
<sequence>FGSAGTKVRVGCELTDLPKHSPFWAVRRYSSRTAGTKVRMGCESAGLPKDSPFR</sequence>
<feature type="non-terminal residue" evidence="1">
    <location>
        <position position="54"/>
    </location>
</feature>
<organism evidence="1 2">
    <name type="scientific">Taxus chinensis</name>
    <name type="common">Chinese yew</name>
    <name type="synonym">Taxus wallichiana var. chinensis</name>
    <dbReference type="NCBI Taxonomy" id="29808"/>
    <lineage>
        <taxon>Eukaryota</taxon>
        <taxon>Viridiplantae</taxon>
        <taxon>Streptophyta</taxon>
        <taxon>Embryophyta</taxon>
        <taxon>Tracheophyta</taxon>
        <taxon>Spermatophyta</taxon>
        <taxon>Pinopsida</taxon>
        <taxon>Pinidae</taxon>
        <taxon>Conifers II</taxon>
        <taxon>Cupressales</taxon>
        <taxon>Taxaceae</taxon>
        <taxon>Taxus</taxon>
    </lineage>
</organism>